<dbReference type="Gene3D" id="3.40.30.10">
    <property type="entry name" value="Glutaredoxin"/>
    <property type="match status" value="1"/>
</dbReference>
<dbReference type="EMBL" id="MU069540">
    <property type="protein sequence ID" value="KAF5839549.1"/>
    <property type="molecule type" value="Genomic_DNA"/>
</dbReference>
<dbReference type="InterPro" id="IPR036249">
    <property type="entry name" value="Thioredoxin-like_sf"/>
</dbReference>
<evidence type="ECO:0000313" key="2">
    <source>
        <dbReference type="Proteomes" id="UP000815325"/>
    </source>
</evidence>
<keyword evidence="2" id="KW-1185">Reference proteome</keyword>
<organism evidence="1 2">
    <name type="scientific">Dunaliella salina</name>
    <name type="common">Green alga</name>
    <name type="synonym">Protococcus salinus</name>
    <dbReference type="NCBI Taxonomy" id="3046"/>
    <lineage>
        <taxon>Eukaryota</taxon>
        <taxon>Viridiplantae</taxon>
        <taxon>Chlorophyta</taxon>
        <taxon>core chlorophytes</taxon>
        <taxon>Chlorophyceae</taxon>
        <taxon>CS clade</taxon>
        <taxon>Chlamydomonadales</taxon>
        <taxon>Dunaliellaceae</taxon>
        <taxon>Dunaliella</taxon>
    </lineage>
</organism>
<comment type="caution">
    <text evidence="1">The sequence shown here is derived from an EMBL/GenBank/DDBJ whole genome shotgun (WGS) entry which is preliminary data.</text>
</comment>
<reference evidence="1" key="1">
    <citation type="submission" date="2017-08" db="EMBL/GenBank/DDBJ databases">
        <authorList>
            <person name="Polle J.E."/>
            <person name="Barry K."/>
            <person name="Cushman J."/>
            <person name="Schmutz J."/>
            <person name="Tran D."/>
            <person name="Hathwaick L.T."/>
            <person name="Yim W.C."/>
            <person name="Jenkins J."/>
            <person name="Mckie-Krisberg Z.M."/>
            <person name="Prochnik S."/>
            <person name="Lindquist E."/>
            <person name="Dockter R.B."/>
            <person name="Adam C."/>
            <person name="Molina H."/>
            <person name="Bunkerborg J."/>
            <person name="Jin E."/>
            <person name="Buchheim M."/>
            <person name="Magnuson J."/>
        </authorList>
    </citation>
    <scope>NUCLEOTIDE SEQUENCE</scope>
    <source>
        <strain evidence="1">CCAP 19/18</strain>
    </source>
</reference>
<dbReference type="PANTHER" id="PTHR32419">
    <property type="entry name" value="GLUTATHIONYL-HYDROQUINONE REDUCTASE"/>
    <property type="match status" value="1"/>
</dbReference>
<dbReference type="SUPFAM" id="SSF52833">
    <property type="entry name" value="Thioredoxin-like"/>
    <property type="match status" value="1"/>
</dbReference>
<evidence type="ECO:0008006" key="3">
    <source>
        <dbReference type="Google" id="ProtNLM"/>
    </source>
</evidence>
<evidence type="ECO:0000313" key="1">
    <source>
        <dbReference type="EMBL" id="KAF5839549.1"/>
    </source>
</evidence>
<protein>
    <recommendedName>
        <fullName evidence="3">Glutathione S-transferase</fullName>
    </recommendedName>
</protein>
<sequence length="200" mass="21909">MQPASNNKALAYPSRPLGSLQNRLAGRIPASLKRRGRLIVPIAAKSNDVDQGFSLLTWTNKVLPQGALVSGVKESWRLAWSLMVKELAPQDRGGAYQRPANTFTGVIGSPEFPDEAGRYHVYVGNACPWCHRVLLAMVLKGMLRPAASTSGGLQKPLVSFTQLGSDPTKARRGGWIFDPELGKDPIWEAQDLCPIAYRRM</sequence>
<accession>A0ABQ7GY71</accession>
<dbReference type="Proteomes" id="UP000815325">
    <property type="component" value="Unassembled WGS sequence"/>
</dbReference>
<gene>
    <name evidence="1" type="ORF">DUNSADRAFT_522</name>
</gene>
<dbReference type="PANTHER" id="PTHR32419:SF6">
    <property type="entry name" value="GLUTATHIONE S-TRANSFERASE OMEGA-LIKE 1-RELATED"/>
    <property type="match status" value="1"/>
</dbReference>
<dbReference type="InterPro" id="IPR016639">
    <property type="entry name" value="GST_Omega/GSH"/>
</dbReference>
<proteinExistence type="predicted"/>
<name>A0ABQ7GY71_DUNSA</name>